<evidence type="ECO:0000313" key="1">
    <source>
        <dbReference type="EMBL" id="GII79420.1"/>
    </source>
</evidence>
<comment type="caution">
    <text evidence="1">The sequence shown here is derived from an EMBL/GenBank/DDBJ whole genome shotgun (WGS) entry which is preliminary data.</text>
</comment>
<name>A0A919R701_9ACTN</name>
<reference evidence="1" key="1">
    <citation type="submission" date="2021-01" db="EMBL/GenBank/DDBJ databases">
        <title>Whole genome shotgun sequence of Sphaerisporangium rufum NBRC 109079.</title>
        <authorList>
            <person name="Komaki H."/>
            <person name="Tamura T."/>
        </authorList>
    </citation>
    <scope>NUCLEOTIDE SEQUENCE</scope>
    <source>
        <strain evidence="1">NBRC 109079</strain>
    </source>
</reference>
<keyword evidence="2" id="KW-1185">Reference proteome</keyword>
<sequence>MAMTRLLAQMTIADLEPAIKWYATLFGRDPDARPMDGLAEWHLAPTFGFQVWADAERAGRSTMVVDESDWTTSPPG</sequence>
<protein>
    <recommendedName>
        <fullName evidence="3">VOC family protein</fullName>
    </recommendedName>
</protein>
<organism evidence="1 2">
    <name type="scientific">Sphaerisporangium rufum</name>
    <dbReference type="NCBI Taxonomy" id="1381558"/>
    <lineage>
        <taxon>Bacteria</taxon>
        <taxon>Bacillati</taxon>
        <taxon>Actinomycetota</taxon>
        <taxon>Actinomycetes</taxon>
        <taxon>Streptosporangiales</taxon>
        <taxon>Streptosporangiaceae</taxon>
        <taxon>Sphaerisporangium</taxon>
    </lineage>
</organism>
<evidence type="ECO:0000313" key="2">
    <source>
        <dbReference type="Proteomes" id="UP000655287"/>
    </source>
</evidence>
<proteinExistence type="predicted"/>
<dbReference type="EMBL" id="BOOU01000058">
    <property type="protein sequence ID" value="GII79420.1"/>
    <property type="molecule type" value="Genomic_DNA"/>
</dbReference>
<dbReference type="InterPro" id="IPR029068">
    <property type="entry name" value="Glyas_Bleomycin-R_OHBP_Dase"/>
</dbReference>
<accession>A0A919R701</accession>
<dbReference type="Gene3D" id="3.10.180.10">
    <property type="entry name" value="2,3-Dihydroxybiphenyl 1,2-Dioxygenase, domain 1"/>
    <property type="match status" value="1"/>
</dbReference>
<dbReference type="AlphaFoldDB" id="A0A919R701"/>
<evidence type="ECO:0008006" key="3">
    <source>
        <dbReference type="Google" id="ProtNLM"/>
    </source>
</evidence>
<dbReference type="Proteomes" id="UP000655287">
    <property type="component" value="Unassembled WGS sequence"/>
</dbReference>
<gene>
    <name evidence="1" type="ORF">Sru01_44020</name>
</gene>